<dbReference type="RefSeq" id="WP_193925870.1">
    <property type="nucleotide sequence ID" value="NZ_JADEWL010000230.1"/>
</dbReference>
<dbReference type="AlphaFoldDB" id="A0A8J7F9N2"/>
<dbReference type="Proteomes" id="UP000620559">
    <property type="component" value="Unassembled WGS sequence"/>
</dbReference>
<dbReference type="EMBL" id="JADEWL010000230">
    <property type="protein sequence ID" value="MBE9216965.1"/>
    <property type="molecule type" value="Genomic_DNA"/>
</dbReference>
<gene>
    <name evidence="1" type="ORF">IQ247_30670</name>
</gene>
<evidence type="ECO:0000313" key="1">
    <source>
        <dbReference type="EMBL" id="MBE9216965.1"/>
    </source>
</evidence>
<reference evidence="1" key="1">
    <citation type="submission" date="2020-10" db="EMBL/GenBank/DDBJ databases">
        <authorList>
            <person name="Castelo-Branco R."/>
            <person name="Eusebio N."/>
            <person name="Adriana R."/>
            <person name="Vieira A."/>
            <person name="Brugerolle De Fraissinette N."/>
            <person name="Rezende De Castro R."/>
            <person name="Schneider M.P."/>
            <person name="Vasconcelos V."/>
            <person name="Leao P.N."/>
        </authorList>
    </citation>
    <scope>NUCLEOTIDE SEQUENCE</scope>
    <source>
        <strain evidence="1">LEGE 06105</strain>
    </source>
</reference>
<sequence length="185" mass="21777">MLSDIDLIREFIKLSIQKKEVLLANLTLQGETTYKSNRLTAKKEGVIATTQLESSLNPFLIKNNSTHWQLISKVLAEYHFILMGNVDERGFYQYEYCQIPQDYQMHCEKAAILWRTWWKYRQRIQGKIIQLELLIRIRNTWYPIRGLAISDGLIYLETLGNEIALNLEDVVIWLSKIKEDKKVKG</sequence>
<protein>
    <submittedName>
        <fullName evidence="1">Uncharacterized protein</fullName>
    </submittedName>
</protein>
<name>A0A8J7F9N2_9CYAN</name>
<accession>A0A8J7F9N2</accession>
<evidence type="ECO:0000313" key="2">
    <source>
        <dbReference type="Proteomes" id="UP000620559"/>
    </source>
</evidence>
<keyword evidence="2" id="KW-1185">Reference proteome</keyword>
<organism evidence="1 2">
    <name type="scientific">Plectonema cf. radiosum LEGE 06105</name>
    <dbReference type="NCBI Taxonomy" id="945769"/>
    <lineage>
        <taxon>Bacteria</taxon>
        <taxon>Bacillati</taxon>
        <taxon>Cyanobacteriota</taxon>
        <taxon>Cyanophyceae</taxon>
        <taxon>Oscillatoriophycideae</taxon>
        <taxon>Oscillatoriales</taxon>
        <taxon>Microcoleaceae</taxon>
        <taxon>Plectonema</taxon>
    </lineage>
</organism>
<comment type="caution">
    <text evidence="1">The sequence shown here is derived from an EMBL/GenBank/DDBJ whole genome shotgun (WGS) entry which is preliminary data.</text>
</comment>
<proteinExistence type="predicted"/>